<evidence type="ECO:0000313" key="5">
    <source>
        <dbReference type="Proteomes" id="UP001585053"/>
    </source>
</evidence>
<dbReference type="EMBL" id="JAYMRS010000011">
    <property type="protein sequence ID" value="MFB8770436.1"/>
    <property type="molecule type" value="Genomic_DNA"/>
</dbReference>
<dbReference type="AlphaFoldDB" id="A0A7K2IRF8"/>
<evidence type="ECO:0000313" key="4">
    <source>
        <dbReference type="Proteomes" id="UP000467124"/>
    </source>
</evidence>
<evidence type="ECO:0000313" key="3">
    <source>
        <dbReference type="EMBL" id="MYR32569.1"/>
    </source>
</evidence>
<dbReference type="EMBL" id="WWHY01000001">
    <property type="protein sequence ID" value="MYR32569.1"/>
    <property type="molecule type" value="Genomic_DNA"/>
</dbReference>
<feature type="transmembrane region" description="Helical" evidence="1">
    <location>
        <begin position="6"/>
        <end position="30"/>
    </location>
</feature>
<dbReference type="GeneID" id="91393026"/>
<organism evidence="3 4">
    <name type="scientific">Nocardiopsis alba</name>
    <dbReference type="NCBI Taxonomy" id="53437"/>
    <lineage>
        <taxon>Bacteria</taxon>
        <taxon>Bacillati</taxon>
        <taxon>Actinomycetota</taxon>
        <taxon>Actinomycetes</taxon>
        <taxon>Streptosporangiales</taxon>
        <taxon>Nocardiopsidaceae</taxon>
        <taxon>Nocardiopsis</taxon>
    </lineage>
</organism>
<accession>A0A7K2IRF8</accession>
<evidence type="ECO:0000313" key="2">
    <source>
        <dbReference type="EMBL" id="MFB8770436.1"/>
    </source>
</evidence>
<dbReference type="Proteomes" id="UP000467124">
    <property type="component" value="Unassembled WGS sequence"/>
</dbReference>
<sequence>MLITLLVSSLVTYGLLFVLGVAFVVFTALAPPGRRGPALTGALLFCLGALMELIRSLTVHLAIIDLSQDGGALNLILNIAASLCLLGGPALLGAAVVKSVREGR</sequence>
<feature type="transmembrane region" description="Helical" evidence="1">
    <location>
        <begin position="42"/>
        <end position="63"/>
    </location>
</feature>
<dbReference type="Proteomes" id="UP001585053">
    <property type="component" value="Unassembled WGS sequence"/>
</dbReference>
<comment type="caution">
    <text evidence="3">The sequence shown here is derived from an EMBL/GenBank/DDBJ whole genome shotgun (WGS) entry which is preliminary data.</text>
</comment>
<protein>
    <submittedName>
        <fullName evidence="3">Uncharacterized protein</fullName>
    </submittedName>
</protein>
<reference evidence="2 5" key="2">
    <citation type="submission" date="2024-01" db="EMBL/GenBank/DDBJ databases">
        <title>Genome mining of biosynthetic gene clusters to explore secondary metabolites of Streptomyces sp.</title>
        <authorList>
            <person name="Baig A."/>
            <person name="Ajitkumar Shintre N."/>
            <person name="Kumar H."/>
            <person name="Anbarasu A."/>
            <person name="Ramaiah S."/>
        </authorList>
    </citation>
    <scope>NUCLEOTIDE SEQUENCE [LARGE SCALE GENOMIC DNA]</scope>
    <source>
        <strain evidence="2 5">A01</strain>
    </source>
</reference>
<gene>
    <name evidence="3" type="ORF">GTW20_09850</name>
    <name evidence="2" type="ORF">VSQ78_22280</name>
</gene>
<reference evidence="3 4" key="1">
    <citation type="journal article" date="2019" name="Nat. Commun.">
        <title>The antimicrobial potential of Streptomyces from insect microbiomes.</title>
        <authorList>
            <person name="Chevrette M.G."/>
            <person name="Carlson C.M."/>
            <person name="Ortega H.E."/>
            <person name="Thomas C."/>
            <person name="Ananiev G.E."/>
            <person name="Barns K.J."/>
            <person name="Book A.J."/>
            <person name="Cagnazzo J."/>
            <person name="Carlos C."/>
            <person name="Flanigan W."/>
            <person name="Grubbs K.J."/>
            <person name="Horn H.A."/>
            <person name="Hoffmann F.M."/>
            <person name="Klassen J.L."/>
            <person name="Knack J.J."/>
            <person name="Lewin G.R."/>
            <person name="McDonald B.R."/>
            <person name="Muller L."/>
            <person name="Melo W.G.P."/>
            <person name="Pinto-Tomas A.A."/>
            <person name="Schmitz A."/>
            <person name="Wendt-Pienkowski E."/>
            <person name="Wildman S."/>
            <person name="Zhao M."/>
            <person name="Zhang F."/>
            <person name="Bugni T.S."/>
            <person name="Andes D.R."/>
            <person name="Pupo M.T."/>
            <person name="Currie C.R."/>
        </authorList>
    </citation>
    <scope>NUCLEOTIDE SEQUENCE [LARGE SCALE GENOMIC DNA]</scope>
    <source>
        <strain evidence="3 4">SID5840</strain>
    </source>
</reference>
<keyword evidence="1" id="KW-0812">Transmembrane</keyword>
<proteinExistence type="predicted"/>
<evidence type="ECO:0000256" key="1">
    <source>
        <dbReference type="SAM" id="Phobius"/>
    </source>
</evidence>
<feature type="transmembrane region" description="Helical" evidence="1">
    <location>
        <begin position="75"/>
        <end position="97"/>
    </location>
</feature>
<keyword evidence="1" id="KW-0472">Membrane</keyword>
<keyword evidence="5" id="KW-1185">Reference proteome</keyword>
<name>A0A7K2IRF8_9ACTN</name>
<keyword evidence="1" id="KW-1133">Transmembrane helix</keyword>
<dbReference type="RefSeq" id="WP_014911351.1">
    <property type="nucleotide sequence ID" value="NZ_BAZE01000010.1"/>
</dbReference>